<protein>
    <submittedName>
        <fullName evidence="1">Uncharacterized protein</fullName>
    </submittedName>
</protein>
<name>A0A1Y4QNR4_9FIRM</name>
<organism evidence="1 2">
    <name type="scientific">Thomasclavelia spiroformis</name>
    <dbReference type="NCBI Taxonomy" id="29348"/>
    <lineage>
        <taxon>Bacteria</taxon>
        <taxon>Bacillati</taxon>
        <taxon>Bacillota</taxon>
        <taxon>Erysipelotrichia</taxon>
        <taxon>Erysipelotrichales</taxon>
        <taxon>Coprobacillaceae</taxon>
        <taxon>Thomasclavelia</taxon>
    </lineage>
</organism>
<dbReference type="EMBL" id="NFLB01000003">
    <property type="protein sequence ID" value="OUQ05933.1"/>
    <property type="molecule type" value="Genomic_DNA"/>
</dbReference>
<proteinExistence type="predicted"/>
<dbReference type="RefSeq" id="WP_087255128.1">
    <property type="nucleotide sequence ID" value="NZ_NFLB01000003.1"/>
</dbReference>
<evidence type="ECO:0000313" key="1">
    <source>
        <dbReference type="EMBL" id="OUQ05933.1"/>
    </source>
</evidence>
<dbReference type="Proteomes" id="UP000196258">
    <property type="component" value="Unassembled WGS sequence"/>
</dbReference>
<comment type="caution">
    <text evidence="1">The sequence shown here is derived from an EMBL/GenBank/DDBJ whole genome shotgun (WGS) entry which is preliminary data.</text>
</comment>
<evidence type="ECO:0000313" key="2">
    <source>
        <dbReference type="Proteomes" id="UP000196258"/>
    </source>
</evidence>
<gene>
    <name evidence="1" type="ORF">B5E91_03760</name>
</gene>
<sequence length="82" mass="8935">MKKKYEKPLIAFENMELNTSIATCAYQEAKPKGSGIESNVIPGAVLFTLGDRDTSCDVSGETEDIYCYHNPNDLASEILASS</sequence>
<accession>A0A1Y4QNR4</accession>
<reference evidence="2" key="1">
    <citation type="submission" date="2017-04" db="EMBL/GenBank/DDBJ databases">
        <title>Function of individual gut microbiota members based on whole genome sequencing of pure cultures obtained from chicken caecum.</title>
        <authorList>
            <person name="Medvecky M."/>
            <person name="Cejkova D."/>
            <person name="Polansky O."/>
            <person name="Karasova D."/>
            <person name="Kubasova T."/>
            <person name="Cizek A."/>
            <person name="Rychlik I."/>
        </authorList>
    </citation>
    <scope>NUCLEOTIDE SEQUENCE [LARGE SCALE GENOMIC DNA]</scope>
    <source>
        <strain evidence="2">An149</strain>
    </source>
</reference>
<dbReference type="AlphaFoldDB" id="A0A1Y4QNR4"/>